<keyword evidence="1" id="KW-0812">Transmembrane</keyword>
<protein>
    <recommendedName>
        <fullName evidence="5">Secreted protein</fullName>
    </recommendedName>
</protein>
<name>A0A4V0ZYX6_STRSO</name>
<accession>A0A4V0ZYX6</accession>
<dbReference type="GeneID" id="300097601"/>
<feature type="chain" id="PRO_5039389598" description="Secreted protein" evidence="2">
    <location>
        <begin position="25"/>
        <end position="183"/>
    </location>
</feature>
<organism evidence="3 4">
    <name type="scientific">Streptomyces seoulensis</name>
    <dbReference type="NCBI Taxonomy" id="73044"/>
    <lineage>
        <taxon>Bacteria</taxon>
        <taxon>Bacillati</taxon>
        <taxon>Actinomycetota</taxon>
        <taxon>Actinomycetes</taxon>
        <taxon>Kitasatosporales</taxon>
        <taxon>Streptomycetaceae</taxon>
        <taxon>Streptomyces</taxon>
    </lineage>
</organism>
<dbReference type="AlphaFoldDB" id="A0A4V0ZYX6"/>
<evidence type="ECO:0000256" key="2">
    <source>
        <dbReference type="SAM" id="SignalP"/>
    </source>
</evidence>
<dbReference type="OrthoDB" id="4227578at2"/>
<evidence type="ECO:0000313" key="3">
    <source>
        <dbReference type="EMBL" id="QBJ89116.1"/>
    </source>
</evidence>
<feature type="signal peptide" evidence="2">
    <location>
        <begin position="1"/>
        <end position="24"/>
    </location>
</feature>
<dbReference type="RefSeq" id="WP_031180505.1">
    <property type="nucleotide sequence ID" value="NZ_CP032229.1"/>
</dbReference>
<reference evidence="3 4" key="1">
    <citation type="submission" date="2018-08" db="EMBL/GenBank/DDBJ databases">
        <title>The complete genome sequence of Streptomyces seoulensis, a pioneer strain for nickel superoxide dismutase discovery.</title>
        <authorList>
            <person name="Shin J."/>
            <person name="Lee J.-S."/>
            <person name="Lee E.-J."/>
            <person name="Youn H.-D."/>
        </authorList>
    </citation>
    <scope>NUCLEOTIDE SEQUENCE [LARGE SCALE GENOMIC DNA]</scope>
    <source>
        <strain evidence="3 4">KCTC 9819</strain>
    </source>
</reference>
<evidence type="ECO:0000313" key="4">
    <source>
        <dbReference type="Proteomes" id="UP000292547"/>
    </source>
</evidence>
<dbReference type="KEGG" id="sseo:D0Z67_01490"/>
<proteinExistence type="predicted"/>
<dbReference type="Proteomes" id="UP000292547">
    <property type="component" value="Chromosome"/>
</dbReference>
<sequence length="183" mass="18158">MRRIRILPRYAAPLAAVLLPPALAGPSAAVSGISVSTSGTDVSVVTSACALNSGSWGTASLLGAQQTSFAQGRQVALSGTTVSQSAAWSGVTPGTYTVTVRCSNGVSAGSQVVIVPAAATPTPAPTRAATATAAPTRGVAGGLGGATRDYGTLTLGVGAALVGSAVIAGAWFLRRRPRSYRRY</sequence>
<keyword evidence="1" id="KW-1133">Transmembrane helix</keyword>
<keyword evidence="1" id="KW-0472">Membrane</keyword>
<gene>
    <name evidence="3" type="ORF">D0Z67_01490</name>
</gene>
<evidence type="ECO:0008006" key="5">
    <source>
        <dbReference type="Google" id="ProtNLM"/>
    </source>
</evidence>
<keyword evidence="4" id="KW-1185">Reference proteome</keyword>
<dbReference type="EMBL" id="CP032229">
    <property type="protein sequence ID" value="QBJ89116.1"/>
    <property type="molecule type" value="Genomic_DNA"/>
</dbReference>
<evidence type="ECO:0000256" key="1">
    <source>
        <dbReference type="SAM" id="Phobius"/>
    </source>
</evidence>
<keyword evidence="2" id="KW-0732">Signal</keyword>
<feature type="transmembrane region" description="Helical" evidence="1">
    <location>
        <begin position="153"/>
        <end position="173"/>
    </location>
</feature>